<evidence type="ECO:0000256" key="3">
    <source>
        <dbReference type="ARBA" id="ARBA00022525"/>
    </source>
</evidence>
<proteinExistence type="predicted"/>
<dbReference type="GO" id="GO:0043657">
    <property type="term" value="C:host cell"/>
    <property type="evidence" value="ECO:0007669"/>
    <property type="project" value="UniProtKB-SubCell"/>
</dbReference>
<evidence type="ECO:0000313" key="5">
    <source>
        <dbReference type="EMBL" id="KAG0247900.1"/>
    </source>
</evidence>
<organism evidence="5 6">
    <name type="scientific">Linnemannia exigua</name>
    <dbReference type="NCBI Taxonomy" id="604196"/>
    <lineage>
        <taxon>Eukaryota</taxon>
        <taxon>Fungi</taxon>
        <taxon>Fungi incertae sedis</taxon>
        <taxon>Mucoromycota</taxon>
        <taxon>Mortierellomycotina</taxon>
        <taxon>Mortierellomycetes</taxon>
        <taxon>Mortierellales</taxon>
        <taxon>Mortierellaceae</taxon>
        <taxon>Linnemannia</taxon>
    </lineage>
</organism>
<name>A0AAD4D018_9FUNG</name>
<evidence type="ECO:0000313" key="6">
    <source>
        <dbReference type="Proteomes" id="UP001194580"/>
    </source>
</evidence>
<gene>
    <name evidence="5" type="ORF">BGZ95_008357</name>
</gene>
<feature type="domain" description="Crinkler effector protein N-terminal" evidence="4">
    <location>
        <begin position="6"/>
        <end position="109"/>
    </location>
</feature>
<keyword evidence="6" id="KW-1185">Reference proteome</keyword>
<evidence type="ECO:0000256" key="2">
    <source>
        <dbReference type="ARBA" id="ARBA00004613"/>
    </source>
</evidence>
<dbReference type="AlphaFoldDB" id="A0AAD4D018"/>
<dbReference type="EMBL" id="JAAAIL010004353">
    <property type="protein sequence ID" value="KAG0247900.1"/>
    <property type="molecule type" value="Genomic_DNA"/>
</dbReference>
<dbReference type="InterPro" id="IPR045379">
    <property type="entry name" value="Crinkler_N"/>
</dbReference>
<comment type="caution">
    <text evidence="5">The sequence shown here is derived from an EMBL/GenBank/DDBJ whole genome shotgun (WGS) entry which is preliminary data.</text>
</comment>
<keyword evidence="3" id="KW-0964">Secreted</keyword>
<dbReference type="Pfam" id="PF20147">
    <property type="entry name" value="Crinkler"/>
    <property type="match status" value="1"/>
</dbReference>
<reference evidence="5" key="1">
    <citation type="journal article" date="2020" name="Fungal Divers.">
        <title>Resolving the Mortierellaceae phylogeny through synthesis of multi-gene phylogenetics and phylogenomics.</title>
        <authorList>
            <person name="Vandepol N."/>
            <person name="Liber J."/>
            <person name="Desiro A."/>
            <person name="Na H."/>
            <person name="Kennedy M."/>
            <person name="Barry K."/>
            <person name="Grigoriev I.V."/>
            <person name="Miller A.N."/>
            <person name="O'Donnell K."/>
            <person name="Stajich J.E."/>
            <person name="Bonito G."/>
        </authorList>
    </citation>
    <scope>NUCLEOTIDE SEQUENCE</scope>
    <source>
        <strain evidence="5">NRRL 28262</strain>
    </source>
</reference>
<feature type="non-terminal residue" evidence="5">
    <location>
        <position position="112"/>
    </location>
</feature>
<comment type="subcellular location">
    <subcellularLocation>
        <location evidence="1">Host cell</location>
    </subcellularLocation>
    <subcellularLocation>
        <location evidence="2">Secreted</location>
    </subcellularLocation>
</comment>
<accession>A0AAD4D018</accession>
<dbReference type="GO" id="GO:0005576">
    <property type="term" value="C:extracellular region"/>
    <property type="evidence" value="ECO:0007669"/>
    <property type="project" value="UniProtKB-SubCell"/>
</dbReference>
<protein>
    <recommendedName>
        <fullName evidence="4">Crinkler effector protein N-terminal domain-containing protein</fullName>
    </recommendedName>
</protein>
<evidence type="ECO:0000259" key="4">
    <source>
        <dbReference type="Pfam" id="PF20147"/>
    </source>
</evidence>
<dbReference type="Proteomes" id="UP001194580">
    <property type="component" value="Unassembled WGS sequence"/>
</dbReference>
<sequence>MTDNPLSLFCLVEGESTSIAFPVKTSLADTVGDLKNIIINGDQAPAFKDVASKDLTLWRVSIPITEDDELPILLNNVADKDRKKLGPATRLSKVFPEELPEETVHVIIQRPP</sequence>
<evidence type="ECO:0000256" key="1">
    <source>
        <dbReference type="ARBA" id="ARBA00004340"/>
    </source>
</evidence>